<keyword evidence="2" id="KW-0597">Phosphoprotein</keyword>
<dbReference type="Pfam" id="PF07730">
    <property type="entry name" value="HisKA_3"/>
    <property type="match status" value="1"/>
</dbReference>
<proteinExistence type="predicted"/>
<dbReference type="InterPro" id="IPR003594">
    <property type="entry name" value="HATPase_dom"/>
</dbReference>
<dbReference type="Gene3D" id="3.30.565.10">
    <property type="entry name" value="Histidine kinase-like ATPase, C-terminal domain"/>
    <property type="match status" value="1"/>
</dbReference>
<evidence type="ECO:0000256" key="5">
    <source>
        <dbReference type="ARBA" id="ARBA00023012"/>
    </source>
</evidence>
<evidence type="ECO:0000313" key="9">
    <source>
        <dbReference type="Proteomes" id="UP000006589"/>
    </source>
</evidence>
<evidence type="ECO:0000256" key="6">
    <source>
        <dbReference type="SAM" id="Coils"/>
    </source>
</evidence>
<keyword evidence="5" id="KW-0902">Two-component regulatory system</keyword>
<keyword evidence="6" id="KW-0175">Coiled coil</keyword>
<dbReference type="PANTHER" id="PTHR24421">
    <property type="entry name" value="NITRATE/NITRITE SENSOR PROTEIN NARX-RELATED"/>
    <property type="match status" value="1"/>
</dbReference>
<keyword evidence="8" id="KW-0614">Plasmid</keyword>
<dbReference type="KEGG" id="mrd:Mrad2831_5892"/>
<evidence type="ECO:0000256" key="2">
    <source>
        <dbReference type="ARBA" id="ARBA00022553"/>
    </source>
</evidence>
<dbReference type="GO" id="GO:0000155">
    <property type="term" value="F:phosphorelay sensor kinase activity"/>
    <property type="evidence" value="ECO:0007669"/>
    <property type="project" value="InterPro"/>
</dbReference>
<dbReference type="GO" id="GO:0016020">
    <property type="term" value="C:membrane"/>
    <property type="evidence" value="ECO:0007669"/>
    <property type="project" value="UniProtKB-SubCell"/>
</dbReference>
<geneLocation type="plasmid" evidence="8 9">
    <name>pMRAD01</name>
</geneLocation>
<dbReference type="Gene3D" id="1.20.5.1930">
    <property type="match status" value="1"/>
</dbReference>
<dbReference type="HOGENOM" id="CLU_045360_1_0_5"/>
<evidence type="ECO:0000256" key="3">
    <source>
        <dbReference type="ARBA" id="ARBA00022679"/>
    </source>
</evidence>
<dbReference type="CDD" id="cd16917">
    <property type="entry name" value="HATPase_UhpB-NarQ-NarX-like"/>
    <property type="match status" value="1"/>
</dbReference>
<dbReference type="OrthoDB" id="9778496at2"/>
<dbReference type="EMBL" id="CP001002">
    <property type="protein sequence ID" value="ACB27831.1"/>
    <property type="molecule type" value="Genomic_DNA"/>
</dbReference>
<keyword evidence="3" id="KW-0808">Transferase</keyword>
<dbReference type="GO" id="GO:0046983">
    <property type="term" value="F:protein dimerization activity"/>
    <property type="evidence" value="ECO:0007669"/>
    <property type="project" value="InterPro"/>
</dbReference>
<dbReference type="PROSITE" id="PS50885">
    <property type="entry name" value="HAMP"/>
    <property type="match status" value="1"/>
</dbReference>
<feature type="coiled-coil region" evidence="6">
    <location>
        <begin position="216"/>
        <end position="243"/>
    </location>
</feature>
<sequence>MSLPAHLGLRLLAVAILCLAGAVAWTGCAAQASLRREAAISADRIAAQLARQPGLGSAGPVAMAAAPPQPAPAILTLLPGICADIQLGVEPPRRVCGDWDGLDAAPAWFRAALAADAALEPTIRAVVYRERAIGSVTSWPDPTAAAARVWQRVRLAGGLALALTAATLLLNWLAVTRLVAPARQIVHGLANVDAARARSPLPRFAAAEFDRIARACDDLADRLVRAEAARAELMQRLVTVQEEERQALARDLHDAFGQCLAAAGARAAAIELAAPHDREDLRADARGIEAVIASMRESLRGALARLELPDLAETGLEDALRGLVADWRGQLRSGPALHLDVAGDLADMPVTVAASLYRVAQELLTNALRHGRPSRIFLRVVRAETGARPVTLTLDDDGRGDVSRTASGTGRGLVGIRARLAALGGTLALTGTGNGIRACATVPTAG</sequence>
<dbReference type="AlphaFoldDB" id="B1M8K6"/>
<dbReference type="Pfam" id="PF02518">
    <property type="entry name" value="HATPase_c"/>
    <property type="match status" value="1"/>
</dbReference>
<evidence type="ECO:0000259" key="7">
    <source>
        <dbReference type="PROSITE" id="PS50885"/>
    </source>
</evidence>
<dbReference type="Proteomes" id="UP000006589">
    <property type="component" value="Plasmid pMRAD01"/>
</dbReference>
<dbReference type="PATRIC" id="fig|426355.14.peg.6001"/>
<feature type="domain" description="HAMP" evidence="7">
    <location>
        <begin position="176"/>
        <end position="228"/>
    </location>
</feature>
<dbReference type="InterPro" id="IPR036890">
    <property type="entry name" value="HATPase_C_sf"/>
</dbReference>
<keyword evidence="4 8" id="KW-0418">Kinase</keyword>
<dbReference type="RefSeq" id="WP_012329628.1">
    <property type="nucleotide sequence ID" value="NC_010510.1"/>
</dbReference>
<dbReference type="SUPFAM" id="SSF55874">
    <property type="entry name" value="ATPase domain of HSP90 chaperone/DNA topoisomerase II/histidine kinase"/>
    <property type="match status" value="1"/>
</dbReference>
<evidence type="ECO:0000256" key="1">
    <source>
        <dbReference type="ARBA" id="ARBA00004370"/>
    </source>
</evidence>
<dbReference type="GeneID" id="6142062"/>
<dbReference type="eggNOG" id="COG4585">
    <property type="taxonomic scope" value="Bacteria"/>
</dbReference>
<dbReference type="InterPro" id="IPR003660">
    <property type="entry name" value="HAMP_dom"/>
</dbReference>
<dbReference type="PANTHER" id="PTHR24421:SF58">
    <property type="entry name" value="SIGNAL TRANSDUCTION HISTIDINE-PROTEIN KINASE_PHOSPHATASE UHPB"/>
    <property type="match status" value="1"/>
</dbReference>
<organism evidence="8 9">
    <name type="scientific">Methylobacterium radiotolerans (strain ATCC 27329 / DSM 1819 / JCM 2831 / NBRC 15690 / NCIMB 10815 / 0-1)</name>
    <dbReference type="NCBI Taxonomy" id="426355"/>
    <lineage>
        <taxon>Bacteria</taxon>
        <taxon>Pseudomonadati</taxon>
        <taxon>Pseudomonadota</taxon>
        <taxon>Alphaproteobacteria</taxon>
        <taxon>Hyphomicrobiales</taxon>
        <taxon>Methylobacteriaceae</taxon>
        <taxon>Methylobacterium</taxon>
    </lineage>
</organism>
<gene>
    <name evidence="8" type="ordered locus">Mrad2831_5892</name>
</gene>
<dbReference type="InterPro" id="IPR011712">
    <property type="entry name" value="Sig_transdc_His_kin_sub3_dim/P"/>
</dbReference>
<protein>
    <submittedName>
        <fullName evidence="8">Integral membrane sensor signal transduction histidine kinase</fullName>
    </submittedName>
</protein>
<dbReference type="SMART" id="SM00387">
    <property type="entry name" value="HATPase_c"/>
    <property type="match status" value="1"/>
</dbReference>
<name>B1M8K6_METRJ</name>
<evidence type="ECO:0000256" key="4">
    <source>
        <dbReference type="ARBA" id="ARBA00022777"/>
    </source>
</evidence>
<accession>B1M8K6</accession>
<evidence type="ECO:0000313" key="8">
    <source>
        <dbReference type="EMBL" id="ACB27831.1"/>
    </source>
</evidence>
<dbReference type="InterPro" id="IPR050482">
    <property type="entry name" value="Sensor_HK_TwoCompSys"/>
</dbReference>
<reference evidence="8 9" key="1">
    <citation type="submission" date="2008-03" db="EMBL/GenBank/DDBJ databases">
        <title>Complete sequence of plasmid1 of Methylobacterium radiotolerans JCM 2831.</title>
        <authorList>
            <consortium name="US DOE Joint Genome Institute"/>
            <person name="Copeland A."/>
            <person name="Lucas S."/>
            <person name="Lapidus A."/>
            <person name="Glavina del Rio T."/>
            <person name="Dalin E."/>
            <person name="Tice H."/>
            <person name="Bruce D."/>
            <person name="Goodwin L."/>
            <person name="Pitluck S."/>
            <person name="Kiss H."/>
            <person name="Brettin T."/>
            <person name="Detter J.C."/>
            <person name="Han C."/>
            <person name="Kuske C.R."/>
            <person name="Schmutz J."/>
            <person name="Larimer F."/>
            <person name="Land M."/>
            <person name="Hauser L."/>
            <person name="Kyrpides N."/>
            <person name="Mikhailova N."/>
            <person name="Marx C.J."/>
            <person name="Richardson P."/>
        </authorList>
    </citation>
    <scope>NUCLEOTIDE SEQUENCE [LARGE SCALE GENOMIC DNA]</scope>
    <source>
        <strain evidence="9">ATCC 27329 / DSM 1819 / JCM 2831 / NBRC 15690 / NCIMB 10815 / 0-1</strain>
        <plasmid evidence="9">Plasmid pMRAD01</plasmid>
    </source>
</reference>
<comment type="subcellular location">
    <subcellularLocation>
        <location evidence="1">Membrane</location>
    </subcellularLocation>
</comment>